<dbReference type="Proteomes" id="UP001059480">
    <property type="component" value="Unassembled WGS sequence"/>
</dbReference>
<comment type="caution">
    <text evidence="2">The sequence shown here is derived from an EMBL/GenBank/DDBJ whole genome shotgun (WGS) entry which is preliminary data.</text>
</comment>
<sequence length="148" mass="16681">MKRILATIGSGIALGSLLFTITCMILFLIGGPQILEPIVNNYVWQSLGSMLVGIAFSIPSLIYESDTIPLWKKVTIHMSIGFAVYFPLAFYFKWIPTNQGVNNIILYVIVAITISFGIWACFYFSGKVQAKRINQKLRDVQKNTKSYF</sequence>
<reference evidence="2" key="2">
    <citation type="journal article" date="2023" name="Curr. Microbiol.">
        <title>Granulicatella seriolae sp. nov., a Novel Facultative Anaerobe Isolated from Yellowtail Marine Fish.</title>
        <authorList>
            <person name="Lee M."/>
            <person name="Choi Y.J."/>
            <person name="Farooq A."/>
            <person name="Jeong J.B."/>
            <person name="Jung M.Y."/>
        </authorList>
    </citation>
    <scope>NUCLEOTIDE SEQUENCE</scope>
    <source>
        <strain evidence="2">S8</strain>
    </source>
</reference>
<keyword evidence="1" id="KW-1133">Transmembrane helix</keyword>
<accession>A0ABT1WN65</accession>
<keyword evidence="3" id="KW-1185">Reference proteome</keyword>
<name>A0ABT1WN65_9LACT</name>
<feature type="transmembrane region" description="Helical" evidence="1">
    <location>
        <begin position="74"/>
        <end position="92"/>
    </location>
</feature>
<dbReference type="RefSeq" id="WP_256945097.1">
    <property type="nucleotide sequence ID" value="NZ_JANHNZ010000004.1"/>
</dbReference>
<gene>
    <name evidence="2" type="ORF">NPA36_05400</name>
</gene>
<proteinExistence type="predicted"/>
<dbReference type="InterPro" id="IPR021560">
    <property type="entry name" value="DUF3021"/>
</dbReference>
<evidence type="ECO:0000256" key="1">
    <source>
        <dbReference type="SAM" id="Phobius"/>
    </source>
</evidence>
<keyword evidence="1" id="KW-0812">Transmembrane</keyword>
<reference evidence="2" key="3">
    <citation type="journal article" date="2023" name="Microbiol. Resour. Announc.">
        <title>Draft Genome Sequence of Granulicatella sp. Strain S8, Isolated from a Marine Fish, Seriola quinqueradiata.</title>
        <authorList>
            <person name="Lee M."/>
            <person name="Farooq A."/>
            <person name="Jeong J.B."/>
            <person name="Jung M.Y."/>
        </authorList>
    </citation>
    <scope>NUCLEOTIDE SEQUENCE</scope>
    <source>
        <strain evidence="2">S8</strain>
    </source>
</reference>
<feature type="transmembrane region" description="Helical" evidence="1">
    <location>
        <begin position="104"/>
        <end position="126"/>
    </location>
</feature>
<protein>
    <submittedName>
        <fullName evidence="2">DUF3021 domain-containing protein</fullName>
    </submittedName>
</protein>
<organism evidence="2 3">
    <name type="scientific">Granulicatella seriolae</name>
    <dbReference type="NCBI Taxonomy" id="2967226"/>
    <lineage>
        <taxon>Bacteria</taxon>
        <taxon>Bacillati</taxon>
        <taxon>Bacillota</taxon>
        <taxon>Bacilli</taxon>
        <taxon>Lactobacillales</taxon>
        <taxon>Carnobacteriaceae</taxon>
        <taxon>Granulicatella</taxon>
    </lineage>
</organism>
<reference evidence="2" key="1">
    <citation type="submission" date="2022-07" db="EMBL/GenBank/DDBJ databases">
        <authorList>
            <person name="Jung M.-Y."/>
            <person name="Lee M."/>
        </authorList>
    </citation>
    <scope>NUCLEOTIDE SEQUENCE</scope>
    <source>
        <strain evidence="2">S8</strain>
    </source>
</reference>
<keyword evidence="1" id="KW-0472">Membrane</keyword>
<dbReference type="EMBL" id="JANHNZ010000004">
    <property type="protein sequence ID" value="MCQ9209981.1"/>
    <property type="molecule type" value="Genomic_DNA"/>
</dbReference>
<evidence type="ECO:0000313" key="3">
    <source>
        <dbReference type="Proteomes" id="UP001059480"/>
    </source>
</evidence>
<evidence type="ECO:0000313" key="2">
    <source>
        <dbReference type="EMBL" id="MCQ9209981.1"/>
    </source>
</evidence>
<feature type="transmembrane region" description="Helical" evidence="1">
    <location>
        <begin position="12"/>
        <end position="30"/>
    </location>
</feature>
<feature type="transmembrane region" description="Helical" evidence="1">
    <location>
        <begin position="42"/>
        <end position="62"/>
    </location>
</feature>
<dbReference type="Pfam" id="PF11457">
    <property type="entry name" value="DUF3021"/>
    <property type="match status" value="1"/>
</dbReference>